<dbReference type="OMA" id="QVEMRTA"/>
<dbReference type="STRING" id="36050.A0A1B8ARB7"/>
<sequence length="499" mass="57612">MSDSNRSLPPLLPRPSAQSIANDLPRKRTELPRKRRQPVTNACTSCKKRKCKVLYPPILSYPRSPAKMPQSAMAIVHDVVLASIKTWNGNPEESIQAMQRIRDAENVEEAANSIAGAQALVQMPASTNDISALQKQAPRERSPFEDRQPKRRQLGSPHEDSNFMFEKQYMIDPRDKYVDNNMFVDVLARELPLSRWTTVSQDDRQMNHLLTMFFTWDNIVERAIYRPIFEEDTIALDPSLANNYPRNFCSEFLVNALLAASCLYSLDPAFYKEPQDSSTRGRRWADEAEILLEKIDKPSLPLLQGLYSLFVYEGVIGEGTKAVKYFLRSMDVYKVLNDTWTTQQRGGADDARLERERQAISWCLWGFYCCEWRSSQAFGFRKLTRKPKMEKAWLDHDFPLSKPDCVGYWWFPYPVSYQIQKSLQVEMRTADVALSEIAEETLDFIYPEEGQLPPQANTQRALEIYDKYVEWKYSCPSRIRFEDATVPSVILLHVGVEVI</sequence>
<proteinExistence type="predicted"/>
<name>A0A1B8ARB7_FUSPO</name>
<dbReference type="InterPro" id="IPR053187">
    <property type="entry name" value="Notoamide_regulator"/>
</dbReference>
<comment type="caution">
    <text evidence="2">The sequence shown here is derived from an EMBL/GenBank/DDBJ whole genome shotgun (WGS) entry which is preliminary data.</text>
</comment>
<evidence type="ECO:0000313" key="3">
    <source>
        <dbReference type="Proteomes" id="UP000091967"/>
    </source>
</evidence>
<feature type="region of interest" description="Disordered" evidence="1">
    <location>
        <begin position="131"/>
        <end position="159"/>
    </location>
</feature>
<dbReference type="PANTHER" id="PTHR47256">
    <property type="entry name" value="ZN(II)2CYS6 TRANSCRIPTION FACTOR (EUROFUNG)-RELATED"/>
    <property type="match status" value="1"/>
</dbReference>
<evidence type="ECO:0008006" key="4">
    <source>
        <dbReference type="Google" id="ProtNLM"/>
    </source>
</evidence>
<protein>
    <recommendedName>
        <fullName evidence="4">Transcription factor domain-containing protein</fullName>
    </recommendedName>
</protein>
<accession>A0A1B8ARB7</accession>
<keyword evidence="3" id="KW-1185">Reference proteome</keyword>
<dbReference type="CDD" id="cd12148">
    <property type="entry name" value="fungal_TF_MHR"/>
    <property type="match status" value="1"/>
</dbReference>
<organism evidence="2 3">
    <name type="scientific">Fusarium poae</name>
    <dbReference type="NCBI Taxonomy" id="36050"/>
    <lineage>
        <taxon>Eukaryota</taxon>
        <taxon>Fungi</taxon>
        <taxon>Dikarya</taxon>
        <taxon>Ascomycota</taxon>
        <taxon>Pezizomycotina</taxon>
        <taxon>Sordariomycetes</taxon>
        <taxon>Hypocreomycetidae</taxon>
        <taxon>Hypocreales</taxon>
        <taxon>Nectriaceae</taxon>
        <taxon>Fusarium</taxon>
    </lineage>
</organism>
<dbReference type="PANTHER" id="PTHR47256:SF3">
    <property type="entry name" value="ZN(II)2CYS6 TRANSCRIPTION FACTOR (EUROFUNG)"/>
    <property type="match status" value="1"/>
</dbReference>
<feature type="compositionally biased region" description="Basic and acidic residues" evidence="1">
    <location>
        <begin position="137"/>
        <end position="148"/>
    </location>
</feature>
<feature type="region of interest" description="Disordered" evidence="1">
    <location>
        <begin position="1"/>
        <end position="41"/>
    </location>
</feature>
<reference evidence="2 3" key="1">
    <citation type="submission" date="2016-06" db="EMBL/GenBank/DDBJ databases">
        <title>Living apart together: crosstalk between the core and supernumerary genomes in a fungal plant pathogen.</title>
        <authorList>
            <person name="Vanheule A."/>
            <person name="Audenaert K."/>
            <person name="Warris S."/>
            <person name="Van De Geest H."/>
            <person name="Schijlen E."/>
            <person name="Hofte M."/>
            <person name="De Saeger S."/>
            <person name="Haesaert G."/>
            <person name="Waalwijk C."/>
            <person name="Van Der Lee T."/>
        </authorList>
    </citation>
    <scope>NUCLEOTIDE SEQUENCE [LARGE SCALE GENOMIC DNA]</scope>
    <source>
        <strain evidence="2 3">2516</strain>
    </source>
</reference>
<dbReference type="Proteomes" id="UP000091967">
    <property type="component" value="Unassembled WGS sequence"/>
</dbReference>
<evidence type="ECO:0000256" key="1">
    <source>
        <dbReference type="SAM" id="MobiDB-lite"/>
    </source>
</evidence>
<dbReference type="EMBL" id="LYXU01000002">
    <property type="protein sequence ID" value="OBS23068.1"/>
    <property type="molecule type" value="Genomic_DNA"/>
</dbReference>
<evidence type="ECO:0000313" key="2">
    <source>
        <dbReference type="EMBL" id="OBS23068.1"/>
    </source>
</evidence>
<dbReference type="AlphaFoldDB" id="A0A1B8ARB7"/>
<gene>
    <name evidence="2" type="ORF">FPOA_03631</name>
</gene>